<dbReference type="PRINTS" id="PR00377">
    <property type="entry name" value="IMPHPHTASES"/>
</dbReference>
<dbReference type="GO" id="GO:0007165">
    <property type="term" value="P:signal transduction"/>
    <property type="evidence" value="ECO:0007669"/>
    <property type="project" value="TreeGrafter"/>
</dbReference>
<evidence type="ECO:0000256" key="5">
    <source>
        <dbReference type="PIRSR" id="PIRSR600760-2"/>
    </source>
</evidence>
<dbReference type="EMBL" id="PKUS01000008">
    <property type="protein sequence ID" value="PLW69248.1"/>
    <property type="molecule type" value="Genomic_DNA"/>
</dbReference>
<dbReference type="GO" id="GO:0046872">
    <property type="term" value="F:metal ion binding"/>
    <property type="evidence" value="ECO:0007669"/>
    <property type="project" value="UniProtKB-KW"/>
</dbReference>
<sequence>MPINIDHAQVSALIREAAAEDIMPLWRKLEDHQVEEKRRNDVVTDADRHCEQRLSHELAALLPGSLVVGEEAVHADPGLMAALESVRPVWVIDPLDGTNNFASGSGPFAVMVCLVERGETIAAWIYDPRSESMLTAEKGAGAVLDDRPLQLTPFAGGTNGVSGALSTRYLPAELTPAALAGAQQLGTTRASGCAGYDYRALATGHYQFAFYYRTLIWDHAPGVLIVTEAGGTAARLDGSVYRPTASTPGLLCACDPQTWRTTRDLTAPSYQPDSTSRT</sequence>
<dbReference type="PANTHER" id="PTHR20854:SF4">
    <property type="entry name" value="INOSITOL-1-MONOPHOSPHATASE-RELATED"/>
    <property type="match status" value="1"/>
</dbReference>
<organism evidence="6 7">
    <name type="scientific">Pseudohalioglobus lutimaris</name>
    <dbReference type="NCBI Taxonomy" id="1737061"/>
    <lineage>
        <taxon>Bacteria</taxon>
        <taxon>Pseudomonadati</taxon>
        <taxon>Pseudomonadota</taxon>
        <taxon>Gammaproteobacteria</taxon>
        <taxon>Cellvibrionales</taxon>
        <taxon>Halieaceae</taxon>
        <taxon>Pseudohalioglobus</taxon>
    </lineage>
</organism>
<evidence type="ECO:0000256" key="3">
    <source>
        <dbReference type="ARBA" id="ARBA00022801"/>
    </source>
</evidence>
<accession>A0A2N5X431</accession>
<dbReference type="GO" id="GO:0008934">
    <property type="term" value="F:inositol monophosphate 1-phosphatase activity"/>
    <property type="evidence" value="ECO:0007669"/>
    <property type="project" value="TreeGrafter"/>
</dbReference>
<dbReference type="Gene3D" id="3.30.540.10">
    <property type="entry name" value="Fructose-1,6-Bisphosphatase, subunit A, domain 1"/>
    <property type="match status" value="1"/>
</dbReference>
<reference evidence="6 7" key="1">
    <citation type="submission" date="2018-01" db="EMBL/GenBank/DDBJ databases">
        <title>The draft genome sequence of Halioglobus lutimaris HF004.</title>
        <authorList>
            <person name="Du Z.-J."/>
            <person name="Shi M.-J."/>
        </authorList>
    </citation>
    <scope>NUCLEOTIDE SEQUENCE [LARGE SCALE GENOMIC DNA]</scope>
    <source>
        <strain evidence="6 7">HF004</strain>
    </source>
</reference>
<dbReference type="PROSITE" id="PS00629">
    <property type="entry name" value="IMP_1"/>
    <property type="match status" value="1"/>
</dbReference>
<feature type="binding site" evidence="5">
    <location>
        <position position="95"/>
    </location>
    <ligand>
        <name>Mg(2+)</name>
        <dbReference type="ChEBI" id="CHEBI:18420"/>
        <label>1</label>
        <note>catalytic</note>
    </ligand>
</feature>
<dbReference type="InterPro" id="IPR020583">
    <property type="entry name" value="Inositol_monoP_metal-BS"/>
</dbReference>
<dbReference type="SUPFAM" id="SSF56655">
    <property type="entry name" value="Carbohydrate phosphatase"/>
    <property type="match status" value="1"/>
</dbReference>
<keyword evidence="4 5" id="KW-0460">Magnesium</keyword>
<comment type="cofactor">
    <cofactor evidence="5">
        <name>Mg(2+)</name>
        <dbReference type="ChEBI" id="CHEBI:18420"/>
    </cofactor>
</comment>
<evidence type="ECO:0000313" key="6">
    <source>
        <dbReference type="EMBL" id="PLW69248.1"/>
    </source>
</evidence>
<keyword evidence="2 5" id="KW-0479">Metal-binding</keyword>
<feature type="binding site" evidence="5">
    <location>
        <position position="96"/>
    </location>
    <ligand>
        <name>Mg(2+)</name>
        <dbReference type="ChEBI" id="CHEBI:18420"/>
        <label>1</label>
        <note>catalytic</note>
    </ligand>
</feature>
<keyword evidence="7" id="KW-1185">Reference proteome</keyword>
<feature type="binding site" evidence="5">
    <location>
        <position position="70"/>
    </location>
    <ligand>
        <name>Mg(2+)</name>
        <dbReference type="ChEBI" id="CHEBI:18420"/>
        <label>1</label>
        <note>catalytic</note>
    </ligand>
</feature>
<comment type="caution">
    <text evidence="6">The sequence shown here is derived from an EMBL/GenBank/DDBJ whole genome shotgun (WGS) entry which is preliminary data.</text>
</comment>
<protein>
    <submittedName>
        <fullName evidence="6">Inositol monophosphatase</fullName>
    </submittedName>
</protein>
<dbReference type="GO" id="GO:0006020">
    <property type="term" value="P:inositol metabolic process"/>
    <property type="evidence" value="ECO:0007669"/>
    <property type="project" value="TreeGrafter"/>
</dbReference>
<evidence type="ECO:0000256" key="1">
    <source>
        <dbReference type="ARBA" id="ARBA00009759"/>
    </source>
</evidence>
<dbReference type="InterPro" id="IPR000760">
    <property type="entry name" value="Inositol_monophosphatase-like"/>
</dbReference>
<dbReference type="OrthoDB" id="9785695at2"/>
<comment type="similarity">
    <text evidence="1">Belongs to the inositol monophosphatase superfamily.</text>
</comment>
<keyword evidence="3" id="KW-0378">Hydrolase</keyword>
<dbReference type="Pfam" id="PF00459">
    <property type="entry name" value="Inositol_P"/>
    <property type="match status" value="1"/>
</dbReference>
<proteinExistence type="inferred from homology"/>
<feature type="binding site" evidence="5">
    <location>
        <position position="218"/>
    </location>
    <ligand>
        <name>Mg(2+)</name>
        <dbReference type="ChEBI" id="CHEBI:18420"/>
        <label>1</label>
        <note>catalytic</note>
    </ligand>
</feature>
<feature type="binding site" evidence="5">
    <location>
        <position position="93"/>
    </location>
    <ligand>
        <name>Mg(2+)</name>
        <dbReference type="ChEBI" id="CHEBI:18420"/>
        <label>2</label>
    </ligand>
</feature>
<dbReference type="AlphaFoldDB" id="A0A2N5X431"/>
<evidence type="ECO:0000313" key="7">
    <source>
        <dbReference type="Proteomes" id="UP000235005"/>
    </source>
</evidence>
<dbReference type="PANTHER" id="PTHR20854">
    <property type="entry name" value="INOSITOL MONOPHOSPHATASE"/>
    <property type="match status" value="1"/>
</dbReference>
<dbReference type="Gene3D" id="3.40.190.80">
    <property type="match status" value="1"/>
</dbReference>
<evidence type="ECO:0000256" key="2">
    <source>
        <dbReference type="ARBA" id="ARBA00022723"/>
    </source>
</evidence>
<gene>
    <name evidence="6" type="ORF">C0039_09325</name>
</gene>
<dbReference type="RefSeq" id="WP_076000019.1">
    <property type="nucleotide sequence ID" value="NZ_PKUS01000008.1"/>
</dbReference>
<name>A0A2N5X431_9GAMM</name>
<evidence type="ECO:0000256" key="4">
    <source>
        <dbReference type="ARBA" id="ARBA00022842"/>
    </source>
</evidence>
<dbReference type="Proteomes" id="UP000235005">
    <property type="component" value="Unassembled WGS sequence"/>
</dbReference>